<organism evidence="1">
    <name type="scientific">Siphoviridae sp. ctMOb8</name>
    <dbReference type="NCBI Taxonomy" id="2825460"/>
    <lineage>
        <taxon>Viruses</taxon>
        <taxon>Duplodnaviria</taxon>
        <taxon>Heunggongvirae</taxon>
        <taxon>Uroviricota</taxon>
        <taxon>Caudoviricetes</taxon>
    </lineage>
</organism>
<sequence>MVVAGKTAKPAVFFMSTPPNQNPLSLLCKQFEVSRGISQPSTNNTNNTTKE</sequence>
<protein>
    <submittedName>
        <fullName evidence="1">Uncharacterized protein</fullName>
    </submittedName>
</protein>
<name>A0A8S5Q0M2_9CAUD</name>
<proteinExistence type="predicted"/>
<accession>A0A8S5Q0M2</accession>
<dbReference type="EMBL" id="BK015544">
    <property type="protein sequence ID" value="DAE12213.1"/>
    <property type="molecule type" value="Genomic_DNA"/>
</dbReference>
<reference evidence="1" key="1">
    <citation type="journal article" date="2021" name="Proc. Natl. Acad. Sci. U.S.A.">
        <title>A Catalog of Tens of Thousands of Viruses from Human Metagenomes Reveals Hidden Associations with Chronic Diseases.</title>
        <authorList>
            <person name="Tisza M.J."/>
            <person name="Buck C.B."/>
        </authorList>
    </citation>
    <scope>NUCLEOTIDE SEQUENCE</scope>
    <source>
        <strain evidence="1">CtMOb8</strain>
    </source>
</reference>
<evidence type="ECO:0000313" key="1">
    <source>
        <dbReference type="EMBL" id="DAE12213.1"/>
    </source>
</evidence>